<dbReference type="Pfam" id="PF10101">
    <property type="entry name" value="DUF2339"/>
    <property type="match status" value="1"/>
</dbReference>
<keyword evidence="1" id="KW-1133">Transmembrane helix</keyword>
<dbReference type="Proteomes" id="UP000177171">
    <property type="component" value="Unassembled WGS sequence"/>
</dbReference>
<feature type="transmembrane region" description="Helical" evidence="1">
    <location>
        <begin position="481"/>
        <end position="502"/>
    </location>
</feature>
<dbReference type="EMBL" id="MHQY01000036">
    <property type="protein sequence ID" value="OHA12971.1"/>
    <property type="molecule type" value="Genomic_DNA"/>
</dbReference>
<feature type="transmembrane region" description="Helical" evidence="1">
    <location>
        <begin position="148"/>
        <end position="168"/>
    </location>
</feature>
<dbReference type="PANTHER" id="PTHR38434">
    <property type="entry name" value="BLL2549 PROTEIN"/>
    <property type="match status" value="1"/>
</dbReference>
<feature type="transmembrane region" description="Helical" evidence="1">
    <location>
        <begin position="605"/>
        <end position="623"/>
    </location>
</feature>
<reference evidence="2 3" key="1">
    <citation type="journal article" date="2016" name="Nat. Commun.">
        <title>Thousands of microbial genomes shed light on interconnected biogeochemical processes in an aquifer system.</title>
        <authorList>
            <person name="Anantharaman K."/>
            <person name="Brown C.T."/>
            <person name="Hug L.A."/>
            <person name="Sharon I."/>
            <person name="Castelle C.J."/>
            <person name="Probst A.J."/>
            <person name="Thomas B.C."/>
            <person name="Singh A."/>
            <person name="Wilkins M.J."/>
            <person name="Karaoz U."/>
            <person name="Brodie E.L."/>
            <person name="Williams K.H."/>
            <person name="Hubbard S.S."/>
            <person name="Banfield J.F."/>
        </authorList>
    </citation>
    <scope>NUCLEOTIDE SEQUENCE [LARGE SCALE GENOMIC DNA]</scope>
</reference>
<feature type="transmembrane region" description="Helical" evidence="1">
    <location>
        <begin position="413"/>
        <end position="429"/>
    </location>
</feature>
<evidence type="ECO:0008006" key="4">
    <source>
        <dbReference type="Google" id="ProtNLM"/>
    </source>
</evidence>
<dbReference type="AlphaFoldDB" id="A0A1G2LQ91"/>
<protein>
    <recommendedName>
        <fullName evidence="4">DUF2339 domain-containing protein</fullName>
    </recommendedName>
</protein>
<keyword evidence="1" id="KW-0812">Transmembrane</keyword>
<evidence type="ECO:0000256" key="1">
    <source>
        <dbReference type="SAM" id="Phobius"/>
    </source>
</evidence>
<evidence type="ECO:0000313" key="2">
    <source>
        <dbReference type="EMBL" id="OHA12971.1"/>
    </source>
</evidence>
<feature type="transmembrane region" description="Helical" evidence="1">
    <location>
        <begin position="91"/>
        <end position="112"/>
    </location>
</feature>
<feature type="transmembrane region" description="Helical" evidence="1">
    <location>
        <begin position="227"/>
        <end position="244"/>
    </location>
</feature>
<feature type="transmembrane region" description="Helical" evidence="1">
    <location>
        <begin position="275"/>
        <end position="297"/>
    </location>
</feature>
<feature type="transmembrane region" description="Helical" evidence="1">
    <location>
        <begin position="124"/>
        <end position="142"/>
    </location>
</feature>
<feature type="transmembrane region" description="Helical" evidence="1">
    <location>
        <begin position="309"/>
        <end position="327"/>
    </location>
</feature>
<organism evidence="2 3">
    <name type="scientific">Candidatus Sungbacteria bacterium RIFCSPLOWO2_12_FULL_41_11</name>
    <dbReference type="NCBI Taxonomy" id="1802286"/>
    <lineage>
        <taxon>Bacteria</taxon>
        <taxon>Candidatus Sungiibacteriota</taxon>
    </lineage>
</organism>
<feature type="transmembrane region" description="Helical" evidence="1">
    <location>
        <begin position="363"/>
        <end position="381"/>
    </location>
</feature>
<feature type="transmembrane region" description="Helical" evidence="1">
    <location>
        <begin position="333"/>
        <end position="351"/>
    </location>
</feature>
<sequence>MDELIKKIEEIEKRLSAIESWVGFWISQESQTVPPPPPIAVPSSVPTKPPTPPSYVLEDLSGRESLQETPKTTMWVSETGPRNLESYIGRWWLGIVGLVAIIFGMSFFIKYAFDNNWIGETGRIMLGIAMGLVFVVAGEILRPRIAKYSYILSGGGLALFYLSIYAAFSFYHLIGQPTAFLFMGLITAFGVTLSLFANAVELSALAVSGGFLTPYLLSTGTVNDAGFFSYIAILNIGILAVAFFKKWRQLTILGFTGTVLNFASWYGVYYNSEKLFFAISVLSAFYIIYTLAGVIANFVTKKLSDTGDLFVLTINPVWFFGWVYYLLKPQYENSLGFVAAGLAALYILFAYISSFLNPDDKRLTLFLGAIALVFLTIAIPLQLDQNAVTIAWAMEAAVLFSLGAILKNANMRMFALSVFLIAMFRLFAFDSERGNLAEFTPIFNKRFFTYFMVIFSSAVMAYVSSINAFEFTWREKGVRAFIGTALNILILIAISLEIYAFFDARIFELNRKSLQSSQYGNNSGQVLNDYGTVYRLPDSQEYRSLANKRNASISVFWTLYAVLLIGLGIVYKNGFLRWLALILFGVTVAKVFIFDLSFLATPQRIISFMVLGVILLIASYLYFRFQKQLEGTLSNKP</sequence>
<feature type="transmembrane region" description="Helical" evidence="1">
    <location>
        <begin position="449"/>
        <end position="469"/>
    </location>
</feature>
<feature type="transmembrane region" description="Helical" evidence="1">
    <location>
        <begin position="387"/>
        <end position="406"/>
    </location>
</feature>
<name>A0A1G2LQ91_9BACT</name>
<dbReference type="PANTHER" id="PTHR38434:SF1">
    <property type="entry name" value="BLL2549 PROTEIN"/>
    <property type="match status" value="1"/>
</dbReference>
<feature type="transmembrane region" description="Helical" evidence="1">
    <location>
        <begin position="251"/>
        <end position="269"/>
    </location>
</feature>
<feature type="transmembrane region" description="Helical" evidence="1">
    <location>
        <begin position="180"/>
        <end position="207"/>
    </location>
</feature>
<accession>A0A1G2LQ91</accession>
<feature type="transmembrane region" description="Helical" evidence="1">
    <location>
        <begin position="578"/>
        <end position="599"/>
    </location>
</feature>
<feature type="transmembrane region" description="Helical" evidence="1">
    <location>
        <begin position="551"/>
        <end position="571"/>
    </location>
</feature>
<dbReference type="InterPro" id="IPR019286">
    <property type="entry name" value="DUF2339_TM"/>
</dbReference>
<comment type="caution">
    <text evidence="2">The sequence shown here is derived from an EMBL/GenBank/DDBJ whole genome shotgun (WGS) entry which is preliminary data.</text>
</comment>
<proteinExistence type="predicted"/>
<gene>
    <name evidence="2" type="ORF">A3G49_00545</name>
</gene>
<keyword evidence="1" id="KW-0472">Membrane</keyword>
<evidence type="ECO:0000313" key="3">
    <source>
        <dbReference type="Proteomes" id="UP000177171"/>
    </source>
</evidence>